<dbReference type="SMART" id="SM00564">
    <property type="entry name" value="PQQ"/>
    <property type="match status" value="4"/>
</dbReference>
<reference evidence="8 9" key="1">
    <citation type="submission" date="2023-05" db="EMBL/GenBank/DDBJ databases">
        <title>Streptomyces fuscus sp. nov., a brown-black pigment producing actinomyces isolated from dry sand of Sea duck farm.</title>
        <authorList>
            <person name="Xie J."/>
            <person name="Shen N."/>
        </authorList>
    </citation>
    <scope>NUCLEOTIDE SEQUENCE [LARGE SCALE GENOMIC DNA]</scope>
    <source>
        <strain evidence="8 9">GXMU-J15</strain>
    </source>
</reference>
<feature type="region of interest" description="Disordered" evidence="6">
    <location>
        <begin position="268"/>
        <end position="298"/>
    </location>
</feature>
<dbReference type="InterPro" id="IPR015943">
    <property type="entry name" value="WD40/YVTN_repeat-like_dom_sf"/>
</dbReference>
<gene>
    <name evidence="8" type="ORF">QNN03_22450</name>
</gene>
<dbReference type="InterPro" id="IPR000719">
    <property type="entry name" value="Prot_kinase_dom"/>
</dbReference>
<dbReference type="Gene3D" id="2.40.128.630">
    <property type="match status" value="1"/>
</dbReference>
<keyword evidence="1 8" id="KW-0808">Transferase</keyword>
<evidence type="ECO:0000259" key="7">
    <source>
        <dbReference type="PROSITE" id="PS50011"/>
    </source>
</evidence>
<accession>A0ABT7J2V2</accession>
<dbReference type="SUPFAM" id="SSF50998">
    <property type="entry name" value="Quinoprotein alcohol dehydrogenase-like"/>
    <property type="match status" value="1"/>
</dbReference>
<evidence type="ECO:0000256" key="4">
    <source>
        <dbReference type="ARBA" id="ARBA00022840"/>
    </source>
</evidence>
<dbReference type="Gene3D" id="3.30.200.20">
    <property type="entry name" value="Phosphorylase Kinase, domain 1"/>
    <property type="match status" value="1"/>
</dbReference>
<dbReference type="InterPro" id="IPR017441">
    <property type="entry name" value="Protein_kinase_ATP_BS"/>
</dbReference>
<feature type="domain" description="Protein kinase" evidence="7">
    <location>
        <begin position="14"/>
        <end position="264"/>
    </location>
</feature>
<dbReference type="SMART" id="SM00220">
    <property type="entry name" value="S_TKc"/>
    <property type="match status" value="1"/>
</dbReference>
<dbReference type="Gene3D" id="1.10.510.10">
    <property type="entry name" value="Transferase(Phosphotransferase) domain 1"/>
    <property type="match status" value="1"/>
</dbReference>
<dbReference type="PROSITE" id="PS00108">
    <property type="entry name" value="PROTEIN_KINASE_ST"/>
    <property type="match status" value="1"/>
</dbReference>
<evidence type="ECO:0000256" key="5">
    <source>
        <dbReference type="PROSITE-ProRule" id="PRU10141"/>
    </source>
</evidence>
<name>A0ABT7J2V2_9ACTN</name>
<proteinExistence type="predicted"/>
<dbReference type="RefSeq" id="WP_285434550.1">
    <property type="nucleotide sequence ID" value="NZ_JASJUS010000021.1"/>
</dbReference>
<dbReference type="Pfam" id="PF00069">
    <property type="entry name" value="Pkinase"/>
    <property type="match status" value="1"/>
</dbReference>
<keyword evidence="3 8" id="KW-0418">Kinase</keyword>
<evidence type="ECO:0000256" key="1">
    <source>
        <dbReference type="ARBA" id="ARBA00022679"/>
    </source>
</evidence>
<dbReference type="GO" id="GO:0004674">
    <property type="term" value="F:protein serine/threonine kinase activity"/>
    <property type="evidence" value="ECO:0007669"/>
    <property type="project" value="UniProtKB-EC"/>
</dbReference>
<dbReference type="EMBL" id="JASJUS010000021">
    <property type="protein sequence ID" value="MDL2079203.1"/>
    <property type="molecule type" value="Genomic_DNA"/>
</dbReference>
<evidence type="ECO:0000256" key="3">
    <source>
        <dbReference type="ARBA" id="ARBA00022777"/>
    </source>
</evidence>
<organism evidence="8 9">
    <name type="scientific">Streptomyces fuscus</name>
    <dbReference type="NCBI Taxonomy" id="3048495"/>
    <lineage>
        <taxon>Bacteria</taxon>
        <taxon>Bacillati</taxon>
        <taxon>Actinomycetota</taxon>
        <taxon>Actinomycetes</taxon>
        <taxon>Kitasatosporales</taxon>
        <taxon>Streptomycetaceae</taxon>
        <taxon>Streptomyces</taxon>
    </lineage>
</organism>
<keyword evidence="4 5" id="KW-0067">ATP-binding</keyword>
<evidence type="ECO:0000313" key="9">
    <source>
        <dbReference type="Proteomes" id="UP001241926"/>
    </source>
</evidence>
<evidence type="ECO:0000256" key="6">
    <source>
        <dbReference type="SAM" id="MobiDB-lite"/>
    </source>
</evidence>
<dbReference type="Pfam" id="PF13360">
    <property type="entry name" value="PQQ_2"/>
    <property type="match status" value="2"/>
</dbReference>
<keyword evidence="9" id="KW-1185">Reference proteome</keyword>
<dbReference type="CDD" id="cd14014">
    <property type="entry name" value="STKc_PknB_like"/>
    <property type="match status" value="1"/>
</dbReference>
<protein>
    <submittedName>
        <fullName evidence="8">Serine/threonine-protein kinase</fullName>
        <ecNumber evidence="8">2.7.11.1</ecNumber>
    </submittedName>
</protein>
<dbReference type="InterPro" id="IPR008271">
    <property type="entry name" value="Ser/Thr_kinase_AS"/>
</dbReference>
<dbReference type="InterPro" id="IPR018391">
    <property type="entry name" value="PQQ_b-propeller_rpt"/>
</dbReference>
<dbReference type="InterPro" id="IPR011009">
    <property type="entry name" value="Kinase-like_dom_sf"/>
</dbReference>
<comment type="caution">
    <text evidence="8">The sequence shown here is derived from an EMBL/GenBank/DDBJ whole genome shotgun (WGS) entry which is preliminary data.</text>
</comment>
<dbReference type="Proteomes" id="UP001241926">
    <property type="component" value="Unassembled WGS sequence"/>
</dbReference>
<dbReference type="PANTHER" id="PTHR43289">
    <property type="entry name" value="MITOGEN-ACTIVATED PROTEIN KINASE KINASE KINASE 20-RELATED"/>
    <property type="match status" value="1"/>
</dbReference>
<evidence type="ECO:0000313" key="8">
    <source>
        <dbReference type="EMBL" id="MDL2079203.1"/>
    </source>
</evidence>
<dbReference type="Gene3D" id="2.130.10.10">
    <property type="entry name" value="YVTN repeat-like/Quinoprotein amine dehydrogenase"/>
    <property type="match status" value="1"/>
</dbReference>
<feature type="binding site" evidence="5">
    <location>
        <position position="42"/>
    </location>
    <ligand>
        <name>ATP</name>
        <dbReference type="ChEBI" id="CHEBI:30616"/>
    </ligand>
</feature>
<dbReference type="InterPro" id="IPR011047">
    <property type="entry name" value="Quinoprotein_ADH-like_sf"/>
</dbReference>
<dbReference type="InterPro" id="IPR002372">
    <property type="entry name" value="PQQ_rpt_dom"/>
</dbReference>
<dbReference type="SUPFAM" id="SSF56112">
    <property type="entry name" value="Protein kinase-like (PK-like)"/>
    <property type="match status" value="1"/>
</dbReference>
<dbReference type="PROSITE" id="PS50011">
    <property type="entry name" value="PROTEIN_KINASE_DOM"/>
    <property type="match status" value="1"/>
</dbReference>
<keyword evidence="2 5" id="KW-0547">Nucleotide-binding</keyword>
<dbReference type="PROSITE" id="PS00107">
    <property type="entry name" value="PROTEIN_KINASE_ATP"/>
    <property type="match status" value="1"/>
</dbReference>
<dbReference type="PANTHER" id="PTHR43289:SF34">
    <property type="entry name" value="SERINE_THREONINE-PROTEIN KINASE YBDM-RELATED"/>
    <property type="match status" value="1"/>
</dbReference>
<sequence>MPLHKDDPKSLGGYRLVDRLGAGGMGVVYRGRARSGRDVAVKVVHAQYAADAVFRTRFRQEIEAVRKVSGAFTAPVVDADPEADRPWMATQYVPGRSLASRIRELGPLPEERLRRLALGLVEALRDIHRAGVVHRDLKPANVLLADDGPRVIDFGISRAAENLPLTETGQMIGTPPFMSPEQLTDARSVGPPSDVFSLGALLTYTLTGRGPFDADSPYLTAYRVVHDEPVLDGVRQPLREVLESCLAKDPAKRPGLDRLAQEFARLLPEEDPADDLPTVAPGGALPHESDTDAPPFTAPARRRRRLRPVLAATGAVALALTAYLLTVPGWAEVGGEGGTVSEEAAAPSRWAVLPDGWRPWQTTVHADAGRGVRKGRTVADYQSDAPQCSVHRGAVYCAGAGVLPMRVDGLTGRVDWRAGVAPPGTGEGSYEYTVLGAADDALLVQQRYFPEPSGGEYVTTVVALDTSTGKRLWHREVNTRWTDGAYLADDLVVVPEGDGSTVTARSPRTGDKHWTAPLPKGLYCGLLNIDGGPLLTCGPGNAPAKQALLVRFDPDDGEEQRVSVPSEGTPAGTLDGRLLILDPAEDEEGEPATGETGPFSRIRLVDVESGRATTTKLAERFEGNVTLSGGTLWFTGTSGQVTAVSAKTGKKLWRTPTSLEEPSGVTHDPRNQVVYMASVSGRVAALDAGNGELLWETLPRAERVTPNWQVPEVLLDRGAVVVNTPDGDVFSLDPAHPDRKPVPG</sequence>
<dbReference type="EC" id="2.7.11.1" evidence="8"/>
<evidence type="ECO:0000256" key="2">
    <source>
        <dbReference type="ARBA" id="ARBA00022741"/>
    </source>
</evidence>